<proteinExistence type="predicted"/>
<dbReference type="Proteomes" id="UP001165060">
    <property type="component" value="Unassembled WGS sequence"/>
</dbReference>
<dbReference type="Pfam" id="PF13385">
    <property type="entry name" value="Laminin_G_3"/>
    <property type="match status" value="1"/>
</dbReference>
<organism evidence="1 2">
    <name type="scientific">Tetraparma gracilis</name>
    <dbReference type="NCBI Taxonomy" id="2962635"/>
    <lineage>
        <taxon>Eukaryota</taxon>
        <taxon>Sar</taxon>
        <taxon>Stramenopiles</taxon>
        <taxon>Ochrophyta</taxon>
        <taxon>Bolidophyceae</taxon>
        <taxon>Parmales</taxon>
        <taxon>Triparmaceae</taxon>
        <taxon>Tetraparma</taxon>
    </lineage>
</organism>
<protein>
    <recommendedName>
        <fullName evidence="3">Mannose-binding lectin</fullName>
    </recommendedName>
</protein>
<feature type="non-terminal residue" evidence="1">
    <location>
        <position position="59"/>
    </location>
</feature>
<dbReference type="EMBL" id="BRYB01003845">
    <property type="protein sequence ID" value="GMI21667.1"/>
    <property type="molecule type" value="Genomic_DNA"/>
</dbReference>
<sequence>MKLYKNGVLISTNTNGHEPFTMTRTNHWVGRSQWAGEDNFDGTIGYLRTWHGVELDQDD</sequence>
<evidence type="ECO:0008006" key="3">
    <source>
        <dbReference type="Google" id="ProtNLM"/>
    </source>
</evidence>
<dbReference type="InterPro" id="IPR013320">
    <property type="entry name" value="ConA-like_dom_sf"/>
</dbReference>
<dbReference type="SUPFAM" id="SSF49899">
    <property type="entry name" value="Concanavalin A-like lectins/glucanases"/>
    <property type="match status" value="1"/>
</dbReference>
<keyword evidence="2" id="KW-1185">Reference proteome</keyword>
<reference evidence="1 2" key="1">
    <citation type="journal article" date="2023" name="Commun. Biol.">
        <title>Genome analysis of Parmales, the sister group of diatoms, reveals the evolutionary specialization of diatoms from phago-mixotrophs to photoautotrophs.</title>
        <authorList>
            <person name="Ban H."/>
            <person name="Sato S."/>
            <person name="Yoshikawa S."/>
            <person name="Yamada K."/>
            <person name="Nakamura Y."/>
            <person name="Ichinomiya M."/>
            <person name="Sato N."/>
            <person name="Blanc-Mathieu R."/>
            <person name="Endo H."/>
            <person name="Kuwata A."/>
            <person name="Ogata H."/>
        </authorList>
    </citation>
    <scope>NUCLEOTIDE SEQUENCE [LARGE SCALE GENOMIC DNA]</scope>
</reference>
<accession>A0ABQ6M8I0</accession>
<name>A0ABQ6M8I0_9STRA</name>
<gene>
    <name evidence="1" type="ORF">TeGR_g12950</name>
</gene>
<dbReference type="Gene3D" id="2.60.120.200">
    <property type="match status" value="1"/>
</dbReference>
<evidence type="ECO:0000313" key="1">
    <source>
        <dbReference type="EMBL" id="GMI21667.1"/>
    </source>
</evidence>
<evidence type="ECO:0000313" key="2">
    <source>
        <dbReference type="Proteomes" id="UP001165060"/>
    </source>
</evidence>
<comment type="caution">
    <text evidence="1">The sequence shown here is derived from an EMBL/GenBank/DDBJ whole genome shotgun (WGS) entry which is preliminary data.</text>
</comment>